<dbReference type="InterPro" id="IPR050188">
    <property type="entry name" value="RluA_PseudoU_synthase"/>
</dbReference>
<dbReference type="Pfam" id="PF00849">
    <property type="entry name" value="PseudoU_synth_2"/>
    <property type="match status" value="1"/>
</dbReference>
<dbReference type="InterPro" id="IPR006145">
    <property type="entry name" value="PsdUridine_synth_RsuA/RluA"/>
</dbReference>
<evidence type="ECO:0000256" key="3">
    <source>
        <dbReference type="ARBA" id="ARBA00033164"/>
    </source>
</evidence>
<proteinExistence type="predicted"/>
<dbReference type="InterPro" id="IPR020103">
    <property type="entry name" value="PsdUridine_synth_cat_dom_sf"/>
</dbReference>
<protein>
    <recommendedName>
        <fullName evidence="2">RNA pseudouridylate synthase</fullName>
    </recommendedName>
    <alternativeName>
        <fullName evidence="3">RNA-uridine isomerase</fullName>
    </alternativeName>
</protein>
<dbReference type="GO" id="GO:0140098">
    <property type="term" value="F:catalytic activity, acting on RNA"/>
    <property type="evidence" value="ECO:0007669"/>
    <property type="project" value="UniProtKB-ARBA"/>
</dbReference>
<name>A0A855H1H9_9STAP</name>
<comment type="catalytic activity">
    <reaction evidence="1">
        <text>a uridine in RNA = a pseudouridine in RNA</text>
        <dbReference type="Rhea" id="RHEA:48348"/>
        <dbReference type="Rhea" id="RHEA-COMP:12068"/>
        <dbReference type="Rhea" id="RHEA-COMP:12069"/>
        <dbReference type="ChEBI" id="CHEBI:65314"/>
        <dbReference type="ChEBI" id="CHEBI:65315"/>
    </reaction>
</comment>
<evidence type="ECO:0000256" key="2">
    <source>
        <dbReference type="ARBA" id="ARBA00031870"/>
    </source>
</evidence>
<evidence type="ECO:0000313" key="6">
    <source>
        <dbReference type="Proteomes" id="UP000233482"/>
    </source>
</evidence>
<dbReference type="AlphaFoldDB" id="A0A855H1H9"/>
<dbReference type="Gene3D" id="3.30.2350.10">
    <property type="entry name" value="Pseudouridine synthase"/>
    <property type="match status" value="1"/>
</dbReference>
<organism evidence="5 6">
    <name type="scientific">Macrococcoides caseolyticum</name>
    <dbReference type="NCBI Taxonomy" id="69966"/>
    <lineage>
        <taxon>Bacteria</taxon>
        <taxon>Bacillati</taxon>
        <taxon>Bacillota</taxon>
        <taxon>Bacilli</taxon>
        <taxon>Bacillales</taxon>
        <taxon>Staphylococcaceae</taxon>
        <taxon>Macrococcoides</taxon>
    </lineage>
</organism>
<dbReference type="GO" id="GO:0000455">
    <property type="term" value="P:enzyme-directed rRNA pseudouridine synthesis"/>
    <property type="evidence" value="ECO:0007669"/>
    <property type="project" value="TreeGrafter"/>
</dbReference>
<evidence type="ECO:0000256" key="1">
    <source>
        <dbReference type="ARBA" id="ARBA00000073"/>
    </source>
</evidence>
<feature type="domain" description="Pseudouridine synthase RsuA/RluA-like" evidence="4">
    <location>
        <begin position="84"/>
        <end position="231"/>
    </location>
</feature>
<dbReference type="Proteomes" id="UP000233482">
    <property type="component" value="Unassembled WGS sequence"/>
</dbReference>
<sequence>MKQLTYAVTEQMTVKAFLQNHQYSRKSISAIKQNGALLVNGHQVTVRYEMHKHDTLTVQLPDESRSKTLIPSHIPIHIHYDDEYLIIVSKPPFMNTIPSKQHPHDSLIEAVYGYLETHGDKSVLHPVSRLDRDTSGLVVFSKHQLTHHLLTGKIEKFYLLIAAGHVKDHGNYVYPIDRREDSIITRTVNVHGQHARTEYRLIDYDAEFDVSLVHVKLHTGRTHQIRVHFSAALHPLAGDSLYGGNSLMNRQALHAAEVRLTHPITGEKLHIFDALPKDLETLLVNMEVHHGRTRFYD</sequence>
<dbReference type="SUPFAM" id="SSF55120">
    <property type="entry name" value="Pseudouridine synthase"/>
    <property type="match status" value="1"/>
</dbReference>
<accession>A0A855H1H9</accession>
<dbReference type="GO" id="GO:0009982">
    <property type="term" value="F:pseudouridine synthase activity"/>
    <property type="evidence" value="ECO:0007669"/>
    <property type="project" value="InterPro"/>
</dbReference>
<evidence type="ECO:0000313" key="5">
    <source>
        <dbReference type="EMBL" id="PKE25357.1"/>
    </source>
</evidence>
<dbReference type="CDD" id="cd02869">
    <property type="entry name" value="PseudoU_synth_RluA_like"/>
    <property type="match status" value="1"/>
</dbReference>
<dbReference type="PANTHER" id="PTHR21600">
    <property type="entry name" value="MITOCHONDRIAL RNA PSEUDOURIDINE SYNTHASE"/>
    <property type="match status" value="1"/>
</dbReference>
<reference evidence="5 6" key="1">
    <citation type="submission" date="2017-12" db="EMBL/GenBank/DDBJ databases">
        <title>Genomics of Macrococcus caseolyticus.</title>
        <authorList>
            <person name="MacFadyen A.C."/>
            <person name="Paterson G.K."/>
        </authorList>
    </citation>
    <scope>NUCLEOTIDE SEQUENCE [LARGE SCALE GENOMIC DNA]</scope>
    <source>
        <strain evidence="5 6">5788_EF188</strain>
    </source>
</reference>
<dbReference type="PANTHER" id="PTHR21600:SF35">
    <property type="entry name" value="PSEUDOURIDINE SYNTHASE"/>
    <property type="match status" value="1"/>
</dbReference>
<comment type="caution">
    <text evidence="5">The sequence shown here is derived from an EMBL/GenBank/DDBJ whole genome shotgun (WGS) entry which is preliminary data.</text>
</comment>
<dbReference type="RefSeq" id="WP_086038407.1">
    <property type="nucleotide sequence ID" value="NZ_CP021058.1"/>
</dbReference>
<gene>
    <name evidence="5" type="ORF">CW686_10575</name>
</gene>
<dbReference type="EMBL" id="PIXC01000029">
    <property type="protein sequence ID" value="PKE25357.1"/>
    <property type="molecule type" value="Genomic_DNA"/>
</dbReference>
<dbReference type="GO" id="GO:0003723">
    <property type="term" value="F:RNA binding"/>
    <property type="evidence" value="ECO:0007669"/>
    <property type="project" value="InterPro"/>
</dbReference>
<evidence type="ECO:0000259" key="4">
    <source>
        <dbReference type="Pfam" id="PF00849"/>
    </source>
</evidence>